<reference evidence="1 2" key="1">
    <citation type="submission" date="2019-02" db="EMBL/GenBank/DDBJ databases">
        <title>Deep-cultivation of Planctomycetes and their phenomic and genomic characterization uncovers novel biology.</title>
        <authorList>
            <person name="Wiegand S."/>
            <person name="Jogler M."/>
            <person name="Boedeker C."/>
            <person name="Pinto D."/>
            <person name="Vollmers J."/>
            <person name="Rivas-Marin E."/>
            <person name="Kohn T."/>
            <person name="Peeters S.H."/>
            <person name="Heuer A."/>
            <person name="Rast P."/>
            <person name="Oberbeckmann S."/>
            <person name="Bunk B."/>
            <person name="Jeske O."/>
            <person name="Meyerdierks A."/>
            <person name="Storesund J.E."/>
            <person name="Kallscheuer N."/>
            <person name="Luecker S."/>
            <person name="Lage O.M."/>
            <person name="Pohl T."/>
            <person name="Merkel B.J."/>
            <person name="Hornburger P."/>
            <person name="Mueller R.-W."/>
            <person name="Bruemmer F."/>
            <person name="Labrenz M."/>
            <person name="Spormann A.M."/>
            <person name="Op Den Camp H."/>
            <person name="Overmann J."/>
            <person name="Amann R."/>
            <person name="Jetten M.S.M."/>
            <person name="Mascher T."/>
            <person name="Medema M.H."/>
            <person name="Devos D.P."/>
            <person name="Kaster A.-K."/>
            <person name="Ovreas L."/>
            <person name="Rohde M."/>
            <person name="Galperin M.Y."/>
            <person name="Jogler C."/>
        </authorList>
    </citation>
    <scope>NUCLEOTIDE SEQUENCE [LARGE SCALE GENOMIC DNA]</scope>
    <source>
        <strain evidence="1 2">Q31b</strain>
    </source>
</reference>
<comment type="caution">
    <text evidence="1">The sequence shown here is derived from an EMBL/GenBank/DDBJ whole genome shotgun (WGS) entry which is preliminary data.</text>
</comment>
<dbReference type="Pfam" id="PF11697">
    <property type="entry name" value="DUF3293"/>
    <property type="match status" value="1"/>
</dbReference>
<dbReference type="RefSeq" id="WP_146601581.1">
    <property type="nucleotide sequence ID" value="NZ_SJPY01000007.1"/>
</dbReference>
<organism evidence="1 2">
    <name type="scientific">Novipirellula aureliae</name>
    <dbReference type="NCBI Taxonomy" id="2527966"/>
    <lineage>
        <taxon>Bacteria</taxon>
        <taxon>Pseudomonadati</taxon>
        <taxon>Planctomycetota</taxon>
        <taxon>Planctomycetia</taxon>
        <taxon>Pirellulales</taxon>
        <taxon>Pirellulaceae</taxon>
        <taxon>Novipirellula</taxon>
    </lineage>
</organism>
<evidence type="ECO:0000313" key="1">
    <source>
        <dbReference type="EMBL" id="TWU37608.1"/>
    </source>
</evidence>
<accession>A0A5C6DLF6</accession>
<evidence type="ECO:0000313" key="2">
    <source>
        <dbReference type="Proteomes" id="UP000315471"/>
    </source>
</evidence>
<dbReference type="Proteomes" id="UP000315471">
    <property type="component" value="Unassembled WGS sequence"/>
</dbReference>
<evidence type="ECO:0008006" key="3">
    <source>
        <dbReference type="Google" id="ProtNLM"/>
    </source>
</evidence>
<protein>
    <recommendedName>
        <fullName evidence="3">DUF3293 domain-containing protein</fullName>
    </recommendedName>
</protein>
<dbReference type="AlphaFoldDB" id="A0A5C6DLF6"/>
<sequence length="373" mass="42775">MTVYDNGRSPHLWMKALDIASRGVYLAEPCKSALEQFYWMTALDFDISFVKSSPAALIVHRDQLANANRDSTLADWTRPLPNKHCFPADLSLSDAFSHLEVLPWLLLTRDDKIEGIITRDDLEKPAGMAFVHAHLVNLERLLRQLVGTYTNHPISDGREMGDAARVYGEVVRIPELLAELGWSEQDFRAIGAWVMDNRTRFSNAEHPLHENSRRSFSLPRFLAAKTLMLRAIEIIEKRDQVWSAFSHSLILDSRSRTIYAGPDAVNLPFKTPCFVITAYNPQEQVLDPSTNRRRNDMLLKSLELQTDKVRHVVSQSRCERWKEESFLVAEIEERVILAFASKYGQRAVYRLDDHELFVVDAKGVVRAKRSRTQ</sequence>
<dbReference type="EMBL" id="SJPY01000007">
    <property type="protein sequence ID" value="TWU37608.1"/>
    <property type="molecule type" value="Genomic_DNA"/>
</dbReference>
<name>A0A5C6DLF6_9BACT</name>
<keyword evidence="2" id="KW-1185">Reference proteome</keyword>
<gene>
    <name evidence="1" type="ORF">Q31b_43960</name>
</gene>
<proteinExistence type="predicted"/>
<dbReference type="OrthoDB" id="290993at2"/>
<dbReference type="InterPro" id="IPR021710">
    <property type="entry name" value="DUF3293"/>
</dbReference>